<evidence type="ECO:0000256" key="3">
    <source>
        <dbReference type="ARBA" id="ARBA00023004"/>
    </source>
</evidence>
<gene>
    <name evidence="5" type="ORF">U2F25_09810</name>
</gene>
<evidence type="ECO:0000256" key="1">
    <source>
        <dbReference type="ARBA" id="ARBA00001954"/>
    </source>
</evidence>
<keyword evidence="2" id="KW-0479">Metal-binding</keyword>
<dbReference type="Proteomes" id="UP001290101">
    <property type="component" value="Unassembled WGS sequence"/>
</dbReference>
<dbReference type="RefSeq" id="WP_322440046.1">
    <property type="nucleotide sequence ID" value="NZ_JAXOTQ010000010.1"/>
</dbReference>
<comment type="caution">
    <text evidence="5">The sequence shown here is derived from an EMBL/GenBank/DDBJ whole genome shotgun (WGS) entry which is preliminary data.</text>
</comment>
<dbReference type="InterPro" id="IPR039994">
    <property type="entry name" value="NO66-like"/>
</dbReference>
<dbReference type="Gene3D" id="2.60.120.650">
    <property type="entry name" value="Cupin"/>
    <property type="match status" value="1"/>
</dbReference>
<feature type="domain" description="JmjC" evidence="4">
    <location>
        <begin position="97"/>
        <end position="235"/>
    </location>
</feature>
<dbReference type="InterPro" id="IPR003347">
    <property type="entry name" value="JmjC_dom"/>
</dbReference>
<organism evidence="5 6">
    <name type="scientific">Micromonospora sicca</name>
    <dbReference type="NCBI Taxonomy" id="2202420"/>
    <lineage>
        <taxon>Bacteria</taxon>
        <taxon>Bacillati</taxon>
        <taxon>Actinomycetota</taxon>
        <taxon>Actinomycetes</taxon>
        <taxon>Micromonosporales</taxon>
        <taxon>Micromonosporaceae</taxon>
        <taxon>Micromonospora</taxon>
    </lineage>
</organism>
<dbReference type="PANTHER" id="PTHR13096">
    <property type="entry name" value="MINA53 MYC INDUCED NUCLEAR ANTIGEN"/>
    <property type="match status" value="1"/>
</dbReference>
<evidence type="ECO:0000313" key="5">
    <source>
        <dbReference type="EMBL" id="MDZ5489755.1"/>
    </source>
</evidence>
<dbReference type="PANTHER" id="PTHR13096:SF8">
    <property type="entry name" value="RIBOSOMAL OXYGENASE 1"/>
    <property type="match status" value="1"/>
</dbReference>
<proteinExistence type="predicted"/>
<sequence length="271" mass="29026">MFDEALRGWGMPHDFMEKHWRCSPAAGRQNPDAPGVPAPVQVRELLSCGLRADRVTVSTTGRLHHPAEFTVERVISGRTVPDVVDPDRLSGLVEQGATVILADGEHWMPWSTALAAGLAEESGCEVQAHVFITGGKQAGLVPHVDGEDNFLLQIDGSKSWSLWPNQGGVSARHVDPDRLGPPAMTVDLHPGDSLYIPVGWVHAAVAGDEGSTHITYQVVPVRLSDALLDQLAEELEPLLGEDLAPIGASPPLAANIAEELVASIVGRLQRR</sequence>
<evidence type="ECO:0000256" key="2">
    <source>
        <dbReference type="ARBA" id="ARBA00022723"/>
    </source>
</evidence>
<dbReference type="Pfam" id="PF08007">
    <property type="entry name" value="JmjC_2"/>
    <property type="match status" value="1"/>
</dbReference>
<dbReference type="SUPFAM" id="SSF51197">
    <property type="entry name" value="Clavaminate synthase-like"/>
    <property type="match status" value="1"/>
</dbReference>
<accession>A0ABU5JB31</accession>
<protein>
    <submittedName>
        <fullName evidence="5">Cupin domain-containing protein</fullName>
    </submittedName>
</protein>
<evidence type="ECO:0000313" key="6">
    <source>
        <dbReference type="Proteomes" id="UP001290101"/>
    </source>
</evidence>
<keyword evidence="3" id="KW-0408">Iron</keyword>
<reference evidence="5 6" key="1">
    <citation type="submission" date="2023-12" db="EMBL/GenBank/DDBJ databases">
        <title>Micromonospora sp. nov., isolated from Atacama Desert.</title>
        <authorList>
            <person name="Carro L."/>
            <person name="Golinska P."/>
            <person name="Klenk H.-P."/>
            <person name="Goodfellow M."/>
        </authorList>
    </citation>
    <scope>NUCLEOTIDE SEQUENCE [LARGE SCALE GENOMIC DNA]</scope>
    <source>
        <strain evidence="5 6">4G53</strain>
    </source>
</reference>
<keyword evidence="6" id="KW-1185">Reference proteome</keyword>
<dbReference type="PROSITE" id="PS51184">
    <property type="entry name" value="JMJC"/>
    <property type="match status" value="1"/>
</dbReference>
<dbReference type="EMBL" id="JAXOTQ010000010">
    <property type="protein sequence ID" value="MDZ5489755.1"/>
    <property type="molecule type" value="Genomic_DNA"/>
</dbReference>
<name>A0ABU5JB31_9ACTN</name>
<comment type="cofactor">
    <cofactor evidence="1">
        <name>Fe(2+)</name>
        <dbReference type="ChEBI" id="CHEBI:29033"/>
    </cofactor>
</comment>
<evidence type="ECO:0000259" key="4">
    <source>
        <dbReference type="PROSITE" id="PS51184"/>
    </source>
</evidence>